<feature type="compositionally biased region" description="Basic and acidic residues" evidence="1">
    <location>
        <begin position="7"/>
        <end position="16"/>
    </location>
</feature>
<sequence>MPPGDTRGGEEDPMAKKKDKKKDKKGKKNKKK</sequence>
<evidence type="ECO:0000313" key="2">
    <source>
        <dbReference type="EMBL" id="NYD24914.1"/>
    </source>
</evidence>
<protein>
    <submittedName>
        <fullName evidence="2">Uncharacterized protein</fullName>
    </submittedName>
</protein>
<dbReference type="EMBL" id="JACCBB010000001">
    <property type="protein sequence ID" value="NYD24914.1"/>
    <property type="molecule type" value="Genomic_DNA"/>
</dbReference>
<evidence type="ECO:0000256" key="1">
    <source>
        <dbReference type="SAM" id="MobiDB-lite"/>
    </source>
</evidence>
<evidence type="ECO:0000313" key="3">
    <source>
        <dbReference type="Proteomes" id="UP000521922"/>
    </source>
</evidence>
<feature type="compositionally biased region" description="Basic residues" evidence="1">
    <location>
        <begin position="17"/>
        <end position="32"/>
    </location>
</feature>
<proteinExistence type="predicted"/>
<name>A0A7Y9DQL3_9ACTN</name>
<feature type="region of interest" description="Disordered" evidence="1">
    <location>
        <begin position="1"/>
        <end position="32"/>
    </location>
</feature>
<reference evidence="2 3" key="1">
    <citation type="submission" date="2020-07" db="EMBL/GenBank/DDBJ databases">
        <title>Sequencing the genomes of 1000 actinobacteria strains.</title>
        <authorList>
            <person name="Klenk H.-P."/>
        </authorList>
    </citation>
    <scope>NUCLEOTIDE SEQUENCE [LARGE SCALE GENOMIC DNA]</scope>
    <source>
        <strain evidence="2 3">DSM 7487</strain>
    </source>
</reference>
<gene>
    <name evidence="2" type="ORF">BJ968_004454</name>
</gene>
<dbReference type="AlphaFoldDB" id="A0A7Y9DQL3"/>
<accession>A0A7Y9DQL3</accession>
<comment type="caution">
    <text evidence="2">The sequence shown here is derived from an EMBL/GenBank/DDBJ whole genome shotgun (WGS) entry which is preliminary data.</text>
</comment>
<keyword evidence="3" id="KW-1185">Reference proteome</keyword>
<organism evidence="2 3">
    <name type="scientific">Kineococcus aurantiacus</name>
    <dbReference type="NCBI Taxonomy" id="37633"/>
    <lineage>
        <taxon>Bacteria</taxon>
        <taxon>Bacillati</taxon>
        <taxon>Actinomycetota</taxon>
        <taxon>Actinomycetes</taxon>
        <taxon>Kineosporiales</taxon>
        <taxon>Kineosporiaceae</taxon>
        <taxon>Kineococcus</taxon>
    </lineage>
</organism>
<dbReference type="Proteomes" id="UP000521922">
    <property type="component" value="Unassembled WGS sequence"/>
</dbReference>